<dbReference type="AlphaFoldDB" id="A0A8B8B5A1"/>
<dbReference type="Gene3D" id="3.40.50.620">
    <property type="entry name" value="HUPs"/>
    <property type="match status" value="1"/>
</dbReference>
<dbReference type="SUPFAM" id="SSF52402">
    <property type="entry name" value="Adenine nucleotide alpha hydrolases-like"/>
    <property type="match status" value="1"/>
</dbReference>
<keyword evidence="2" id="KW-1185">Reference proteome</keyword>
<sequence>MATIVIAVDGSKFAENALQWYANNIHKPTNKVIVLYAMENIFIPEMKRSSFPSTMSPGRIQELQKEAEEKAKALKEKYTVMTTALGVEAEVRIEKTDSKPEHAIVDVANKENATCIVTGSRGMGLIRRTILGSTSDFILHHSVCPVVIVKMED</sequence>
<dbReference type="Pfam" id="PF00582">
    <property type="entry name" value="Usp"/>
    <property type="match status" value="1"/>
</dbReference>
<dbReference type="InterPro" id="IPR006016">
    <property type="entry name" value="UspA"/>
</dbReference>
<proteinExistence type="predicted"/>
<reference evidence="3" key="1">
    <citation type="submission" date="2025-08" db="UniProtKB">
        <authorList>
            <consortium name="RefSeq"/>
        </authorList>
    </citation>
    <scope>IDENTIFICATION</scope>
    <source>
        <tissue evidence="3">Whole sample</tissue>
    </source>
</reference>
<dbReference type="OrthoDB" id="843225at2759"/>
<evidence type="ECO:0000259" key="1">
    <source>
        <dbReference type="Pfam" id="PF00582"/>
    </source>
</evidence>
<dbReference type="KEGG" id="cvn:111107608"/>
<dbReference type="RefSeq" id="XP_022298592.1">
    <property type="nucleotide sequence ID" value="XM_022442884.1"/>
</dbReference>
<dbReference type="Proteomes" id="UP000694844">
    <property type="component" value="Chromosome 8"/>
</dbReference>
<dbReference type="PRINTS" id="PR01438">
    <property type="entry name" value="UNVRSLSTRESS"/>
</dbReference>
<feature type="domain" description="UspA" evidence="1">
    <location>
        <begin position="3"/>
        <end position="150"/>
    </location>
</feature>
<dbReference type="InterPro" id="IPR014729">
    <property type="entry name" value="Rossmann-like_a/b/a_fold"/>
</dbReference>
<name>A0A8B8B5A1_CRAVI</name>
<dbReference type="PANTHER" id="PTHR46989">
    <property type="entry name" value="USP DOMAIN-CONTAINING PROTEIN"/>
    <property type="match status" value="1"/>
</dbReference>
<evidence type="ECO:0000313" key="3">
    <source>
        <dbReference type="RefSeq" id="XP_022298592.1"/>
    </source>
</evidence>
<organism evidence="2 3">
    <name type="scientific">Crassostrea virginica</name>
    <name type="common">Eastern oyster</name>
    <dbReference type="NCBI Taxonomy" id="6565"/>
    <lineage>
        <taxon>Eukaryota</taxon>
        <taxon>Metazoa</taxon>
        <taxon>Spiralia</taxon>
        <taxon>Lophotrochozoa</taxon>
        <taxon>Mollusca</taxon>
        <taxon>Bivalvia</taxon>
        <taxon>Autobranchia</taxon>
        <taxon>Pteriomorphia</taxon>
        <taxon>Ostreida</taxon>
        <taxon>Ostreoidea</taxon>
        <taxon>Ostreidae</taxon>
        <taxon>Crassostrea</taxon>
    </lineage>
</organism>
<evidence type="ECO:0000313" key="2">
    <source>
        <dbReference type="Proteomes" id="UP000694844"/>
    </source>
</evidence>
<dbReference type="GeneID" id="111107608"/>
<dbReference type="CDD" id="cd23659">
    <property type="entry name" value="USP_At3g01520-like"/>
    <property type="match status" value="1"/>
</dbReference>
<dbReference type="InterPro" id="IPR006015">
    <property type="entry name" value="Universal_stress_UspA"/>
</dbReference>
<accession>A0A8B8B5A1</accession>
<dbReference type="PANTHER" id="PTHR46989:SF3">
    <property type="entry name" value="USPA DOMAIN-CONTAINING PROTEIN"/>
    <property type="match status" value="1"/>
</dbReference>
<gene>
    <name evidence="3" type="primary">LOC111107608</name>
</gene>
<protein>
    <submittedName>
        <fullName evidence="3">Uncharacterized protein LOC111107608</fullName>
    </submittedName>
</protein>